<organism evidence="3 4">
    <name type="scientific">Paraburkholderia youngii</name>
    <dbReference type="NCBI Taxonomy" id="2782701"/>
    <lineage>
        <taxon>Bacteria</taxon>
        <taxon>Pseudomonadati</taxon>
        <taxon>Pseudomonadota</taxon>
        <taxon>Betaproteobacteria</taxon>
        <taxon>Burkholderiales</taxon>
        <taxon>Burkholderiaceae</taxon>
        <taxon>Paraburkholderia</taxon>
    </lineage>
</organism>
<dbReference type="Proteomes" id="UP000594380">
    <property type="component" value="Unassembled WGS sequence"/>
</dbReference>
<dbReference type="RefSeq" id="WP_176112431.1">
    <property type="nucleotide sequence ID" value="NZ_JAALDK010000003.1"/>
</dbReference>
<evidence type="ECO:0000313" key="4">
    <source>
        <dbReference type="Proteomes" id="UP000594380"/>
    </source>
</evidence>
<keyword evidence="2" id="KW-0535">Nitrogen fixation</keyword>
<evidence type="ECO:0000256" key="1">
    <source>
        <dbReference type="ARBA" id="ARBA00008027"/>
    </source>
</evidence>
<dbReference type="InterPro" id="IPR007415">
    <property type="entry name" value="Nitrogenase_MoFe_mat_NifZ"/>
</dbReference>
<gene>
    <name evidence="3" type="ORF">G5S42_42180</name>
</gene>
<evidence type="ECO:0000256" key="2">
    <source>
        <dbReference type="ARBA" id="ARBA00023231"/>
    </source>
</evidence>
<dbReference type="EMBL" id="JAALDK010000003">
    <property type="protein sequence ID" value="NUY05978.1"/>
    <property type="molecule type" value="Genomic_DNA"/>
</dbReference>
<name>A0A7Y6K9S5_9BURK</name>
<dbReference type="GeneID" id="301107486"/>
<comment type="caution">
    <text evidence="3">The sequence shown here is derived from an EMBL/GenBank/DDBJ whole genome shotgun (WGS) entry which is preliminary data.</text>
</comment>
<comment type="similarity">
    <text evidence="1">Belongs to the NifZ family.</text>
</comment>
<evidence type="ECO:0000313" key="3">
    <source>
        <dbReference type="EMBL" id="NUY05978.1"/>
    </source>
</evidence>
<reference evidence="3 4" key="1">
    <citation type="submission" date="2020-02" db="EMBL/GenBank/DDBJ databases">
        <title>Paraburkholderia simonii sp. nov. and Paraburkholderia youngii sp. nov. Brazilian and Mexican Mimosa-associated rhizobia.</title>
        <authorList>
            <person name="Mavima L."/>
            <person name="Beukes C.W."/>
            <person name="Chan W.Y."/>
            <person name="Palmer M."/>
            <person name="De Meyer S.E."/>
            <person name="James E.K."/>
            <person name="Venter S.N."/>
            <person name="Steenkamp E.T."/>
        </authorList>
    </citation>
    <scope>NUCLEOTIDE SEQUENCE [LARGE SCALE GENOMIC DNA]</scope>
    <source>
        <strain evidence="3 4">JPY169</strain>
    </source>
</reference>
<accession>A0A7Y6K9S5</accession>
<sequence>MTGIDSDDLIELTFAPRFSIGERVASRFSIRNDGTYAGKAMGESLVSKGDVGYVIGIETFLQRFYIYAVHFVEIDHRVGMRAKELCTLDHLPHDVLARLGEHAADLGWIGLRSPEGTDHNGPVGRGSCNAHGDDAPDGSQVNGARLVVGNPRHGVAGPLQR</sequence>
<protein>
    <submittedName>
        <fullName evidence="3">Nitrogen fixation protein NifZ</fullName>
    </submittedName>
</protein>
<dbReference type="Pfam" id="PF04319">
    <property type="entry name" value="NifZ"/>
    <property type="match status" value="1"/>
</dbReference>
<dbReference type="AlphaFoldDB" id="A0A7Y6K9S5"/>
<proteinExistence type="inferred from homology"/>
<dbReference type="GO" id="GO:0009399">
    <property type="term" value="P:nitrogen fixation"/>
    <property type="evidence" value="ECO:0007669"/>
    <property type="project" value="InterPro"/>
</dbReference>